<feature type="domain" description="Catalase core" evidence="7">
    <location>
        <begin position="19"/>
        <end position="107"/>
    </location>
</feature>
<keyword evidence="5" id="KW-0560">Oxidoreductase</keyword>
<evidence type="ECO:0000256" key="5">
    <source>
        <dbReference type="ARBA" id="ARBA00023002"/>
    </source>
</evidence>
<name>A0A0H5QQF7_9EUKA</name>
<dbReference type="GO" id="GO:0005777">
    <property type="term" value="C:peroxisome"/>
    <property type="evidence" value="ECO:0007669"/>
    <property type="project" value="TreeGrafter"/>
</dbReference>
<evidence type="ECO:0000259" key="7">
    <source>
        <dbReference type="Pfam" id="PF00199"/>
    </source>
</evidence>
<comment type="similarity">
    <text evidence="1">Belongs to the catalase family.</text>
</comment>
<evidence type="ECO:0000313" key="8">
    <source>
        <dbReference type="EMBL" id="CRZ03706.1"/>
    </source>
</evidence>
<dbReference type="PROSITE" id="PS51402">
    <property type="entry name" value="CATALASE_3"/>
    <property type="match status" value="1"/>
</dbReference>
<dbReference type="GO" id="GO:0020037">
    <property type="term" value="F:heme binding"/>
    <property type="evidence" value="ECO:0007669"/>
    <property type="project" value="InterPro"/>
</dbReference>
<keyword evidence="3" id="KW-0349">Heme</keyword>
<evidence type="ECO:0000256" key="2">
    <source>
        <dbReference type="ARBA" id="ARBA00022559"/>
    </source>
</evidence>
<dbReference type="GO" id="GO:0046872">
    <property type="term" value="F:metal ion binding"/>
    <property type="evidence" value="ECO:0007669"/>
    <property type="project" value="UniProtKB-KW"/>
</dbReference>
<dbReference type="SUPFAM" id="SSF56634">
    <property type="entry name" value="Heme-dependent catalase-like"/>
    <property type="match status" value="1"/>
</dbReference>
<reference evidence="8" key="1">
    <citation type="submission" date="2015-04" db="EMBL/GenBank/DDBJ databases">
        <title>The genome sequence of the plant pathogenic Rhizarian Plasmodiophora brassicae reveals insights in its biotrophic life cycle and the origin of chitin synthesis.</title>
        <authorList>
            <person name="Schwelm A."/>
            <person name="Fogelqvist J."/>
            <person name="Knaust A."/>
            <person name="Julke S."/>
            <person name="Lilja T."/>
            <person name="Dhandapani V."/>
            <person name="Bonilla-Rosso G."/>
            <person name="Karlsson M."/>
            <person name="Shevchenko A."/>
            <person name="Choi S.R."/>
            <person name="Kim H.G."/>
            <person name="Park J.Y."/>
            <person name="Lim Y.P."/>
            <person name="Ludwig-Muller J."/>
            <person name="Dixelius C."/>
        </authorList>
    </citation>
    <scope>NUCLEOTIDE SEQUENCE</scope>
    <source>
        <tissue evidence="8">Potato root galls</tissue>
    </source>
</reference>
<dbReference type="GO" id="GO:0042542">
    <property type="term" value="P:response to hydrogen peroxide"/>
    <property type="evidence" value="ECO:0007669"/>
    <property type="project" value="TreeGrafter"/>
</dbReference>
<evidence type="ECO:0000256" key="4">
    <source>
        <dbReference type="ARBA" id="ARBA00022723"/>
    </source>
</evidence>
<dbReference type="GO" id="GO:0004096">
    <property type="term" value="F:catalase activity"/>
    <property type="evidence" value="ECO:0007669"/>
    <property type="project" value="InterPro"/>
</dbReference>
<keyword evidence="6" id="KW-0408">Iron</keyword>
<organism evidence="8">
    <name type="scientific">Spongospora subterranea</name>
    <dbReference type="NCBI Taxonomy" id="70186"/>
    <lineage>
        <taxon>Eukaryota</taxon>
        <taxon>Sar</taxon>
        <taxon>Rhizaria</taxon>
        <taxon>Endomyxa</taxon>
        <taxon>Phytomyxea</taxon>
        <taxon>Plasmodiophorida</taxon>
        <taxon>Plasmodiophoridae</taxon>
        <taxon>Spongospora</taxon>
    </lineage>
</organism>
<dbReference type="GO" id="GO:0042744">
    <property type="term" value="P:hydrogen peroxide catabolic process"/>
    <property type="evidence" value="ECO:0007669"/>
    <property type="project" value="TreeGrafter"/>
</dbReference>
<dbReference type="AlphaFoldDB" id="A0A0H5QQF7"/>
<dbReference type="PANTHER" id="PTHR11465:SF9">
    <property type="entry name" value="CATALASE"/>
    <property type="match status" value="1"/>
</dbReference>
<dbReference type="Gene3D" id="2.40.180.10">
    <property type="entry name" value="Catalase core domain"/>
    <property type="match status" value="1"/>
</dbReference>
<evidence type="ECO:0000256" key="1">
    <source>
        <dbReference type="ARBA" id="ARBA00005329"/>
    </source>
</evidence>
<dbReference type="EMBL" id="HACM01003264">
    <property type="protein sequence ID" value="CRZ03706.1"/>
    <property type="molecule type" value="Transcribed_RNA"/>
</dbReference>
<accession>A0A0H5QQF7</accession>
<dbReference type="PANTHER" id="PTHR11465">
    <property type="entry name" value="CATALASE"/>
    <property type="match status" value="1"/>
</dbReference>
<evidence type="ECO:0000256" key="3">
    <source>
        <dbReference type="ARBA" id="ARBA00022617"/>
    </source>
</evidence>
<dbReference type="GO" id="GO:0005739">
    <property type="term" value="C:mitochondrion"/>
    <property type="evidence" value="ECO:0007669"/>
    <property type="project" value="TreeGrafter"/>
</dbReference>
<dbReference type="InterPro" id="IPR018028">
    <property type="entry name" value="Catalase"/>
</dbReference>
<dbReference type="Pfam" id="PF00199">
    <property type="entry name" value="Catalase"/>
    <property type="match status" value="1"/>
</dbReference>
<dbReference type="InterPro" id="IPR020835">
    <property type="entry name" value="Catalase_sf"/>
</dbReference>
<sequence length="115" mass="13181">MVNGATRYQSSVLFIFRIGYSSHTLKLVNDKNESFWVKFHYKPDAGVKNFTGEEAAKMRMHDPDHATRDLFEHIRSGKEASDDQVIPEAEGYTYKWNIFDVTKVVSFTLVSASID</sequence>
<keyword evidence="4" id="KW-0479">Metal-binding</keyword>
<evidence type="ECO:0000256" key="6">
    <source>
        <dbReference type="ARBA" id="ARBA00023004"/>
    </source>
</evidence>
<proteinExistence type="inferred from homology"/>
<dbReference type="InterPro" id="IPR011614">
    <property type="entry name" value="Catalase_core"/>
</dbReference>
<protein>
    <recommendedName>
        <fullName evidence="7">Catalase core domain-containing protein</fullName>
    </recommendedName>
</protein>
<keyword evidence="2" id="KW-0575">Peroxidase</keyword>